<dbReference type="EMBL" id="CAXAMN010017202">
    <property type="protein sequence ID" value="CAK9049977.1"/>
    <property type="molecule type" value="Genomic_DNA"/>
</dbReference>
<dbReference type="EMBL" id="CAXAMN010017213">
    <property type="protein sequence ID" value="CAK9049983.1"/>
    <property type="molecule type" value="Genomic_DNA"/>
</dbReference>
<proteinExistence type="predicted"/>
<dbReference type="Proteomes" id="UP001642484">
    <property type="component" value="Unassembled WGS sequence"/>
</dbReference>
<feature type="region of interest" description="Disordered" evidence="1">
    <location>
        <begin position="332"/>
        <end position="357"/>
    </location>
</feature>
<protein>
    <submittedName>
        <fullName evidence="2">Uncharacterized protein</fullName>
    </submittedName>
</protein>
<reference evidence="2 4" key="1">
    <citation type="submission" date="2024-02" db="EMBL/GenBank/DDBJ databases">
        <authorList>
            <person name="Chen Y."/>
            <person name="Shah S."/>
            <person name="Dougan E. K."/>
            <person name="Thang M."/>
            <person name="Chan C."/>
        </authorList>
    </citation>
    <scope>NUCLEOTIDE SEQUENCE [LARGE SCALE GENOMIC DNA]</scope>
</reference>
<accession>A0ABP0MER7</accession>
<gene>
    <name evidence="2" type="ORF">CCMP2556_LOCUS25516</name>
    <name evidence="3" type="ORF">CCMP2556_LOCUS25519</name>
</gene>
<evidence type="ECO:0000313" key="4">
    <source>
        <dbReference type="Proteomes" id="UP001642484"/>
    </source>
</evidence>
<feature type="compositionally biased region" description="Polar residues" evidence="1">
    <location>
        <begin position="332"/>
        <end position="345"/>
    </location>
</feature>
<evidence type="ECO:0000256" key="1">
    <source>
        <dbReference type="SAM" id="MobiDB-lite"/>
    </source>
</evidence>
<name>A0ABP0MER7_9DINO</name>
<evidence type="ECO:0000313" key="3">
    <source>
        <dbReference type="EMBL" id="CAK9049983.1"/>
    </source>
</evidence>
<sequence>MVATALADGRQLASWTPEKEAMVKKAFFQKDYMSDVEATITAKLSTWKLQHLWSDLTETPASPAKVLNAQEIIDMEETANAAKFREVRAKIAQDTAMMTSYNSKKAEFERRIHVVNVMRERAQMQIGAELCEAFMERICHVSLSTLHNPVEAKLGQIYKTHALAKKVLPQDLETVLYIDCSKMGVISQLEVNMVGELANKVIFRNPIRNLKGSNGIALTHPTAYDACVELAGLQLGFAVSGTSYHEANEKCAQQIVKGHLLQAWKKGTVPMDKQTPRYKSRPAPEDLPKAAAAPELKICQLVNGDKLVLPKDIRQMFMSDPIWGVQQVAGTTTQPANQGMTKTENGGNGTPKAKDEVKEEDFDWAGAFPDALTVWRRSRRSMEARTSLRSELFIGAGAWAPLVPVGQGNHPDQNE</sequence>
<keyword evidence="4" id="KW-1185">Reference proteome</keyword>
<organism evidence="2 4">
    <name type="scientific">Durusdinium trenchii</name>
    <dbReference type="NCBI Taxonomy" id="1381693"/>
    <lineage>
        <taxon>Eukaryota</taxon>
        <taxon>Sar</taxon>
        <taxon>Alveolata</taxon>
        <taxon>Dinophyceae</taxon>
        <taxon>Suessiales</taxon>
        <taxon>Symbiodiniaceae</taxon>
        <taxon>Durusdinium</taxon>
    </lineage>
</organism>
<evidence type="ECO:0000313" key="2">
    <source>
        <dbReference type="EMBL" id="CAK9049977.1"/>
    </source>
</evidence>
<comment type="caution">
    <text evidence="2">The sequence shown here is derived from an EMBL/GenBank/DDBJ whole genome shotgun (WGS) entry which is preliminary data.</text>
</comment>